<reference evidence="1 4" key="1">
    <citation type="submission" date="2018-08" db="EMBL/GenBank/DDBJ databases">
        <title>A genome reference for cultivated species of the human gut microbiota.</title>
        <authorList>
            <person name="Zou Y."/>
            <person name="Xue W."/>
            <person name="Luo G."/>
        </authorList>
    </citation>
    <scope>NUCLEOTIDE SEQUENCE [LARGE SCALE GENOMIC DNA]</scope>
    <source>
        <strain evidence="2 4">AF26-4BH</strain>
        <strain evidence="1">TF05-5AC</strain>
    </source>
</reference>
<proteinExistence type="predicted"/>
<dbReference type="Proteomes" id="UP000260812">
    <property type="component" value="Unassembled WGS sequence"/>
</dbReference>
<dbReference type="AlphaFoldDB" id="A0A3E3IDR1"/>
<dbReference type="RefSeq" id="WP_021634649.1">
    <property type="nucleotide sequence ID" value="NZ_CALBAU010000402.1"/>
</dbReference>
<evidence type="ECO:0000313" key="4">
    <source>
        <dbReference type="Proteomes" id="UP000261166"/>
    </source>
</evidence>
<evidence type="ECO:0000313" key="3">
    <source>
        <dbReference type="Proteomes" id="UP000260812"/>
    </source>
</evidence>
<accession>A0A3E3IDR1</accession>
<dbReference type="OrthoDB" id="2067266at2"/>
<evidence type="ECO:0000313" key="2">
    <source>
        <dbReference type="EMBL" id="RGE72981.1"/>
    </source>
</evidence>
<sequence length="91" mass="10572">MFGKKKKQENEICVRLGEHEVYRGTLTDLPLKEEIILEKSEEFFNDPNPCFIHRSAVRVRLLAELEEAAGRGEWELWEKYMGVAVDSVDFG</sequence>
<name>A0A3E3IDR1_9FIRM</name>
<comment type="caution">
    <text evidence="1">The sequence shown here is derived from an EMBL/GenBank/DDBJ whole genome shotgun (WGS) entry which is preliminary data.</text>
</comment>
<organism evidence="1 3">
    <name type="scientific">Eisenbergiella massiliensis</name>
    <dbReference type="NCBI Taxonomy" id="1720294"/>
    <lineage>
        <taxon>Bacteria</taxon>
        <taxon>Bacillati</taxon>
        <taxon>Bacillota</taxon>
        <taxon>Clostridia</taxon>
        <taxon>Lachnospirales</taxon>
        <taxon>Lachnospiraceae</taxon>
        <taxon>Eisenbergiella</taxon>
    </lineage>
</organism>
<keyword evidence="3" id="KW-1185">Reference proteome</keyword>
<gene>
    <name evidence="2" type="ORF">DWY69_05650</name>
    <name evidence="1" type="ORF">DXC51_02550</name>
</gene>
<dbReference type="EMBL" id="QVLV01000001">
    <property type="protein sequence ID" value="RGE65210.1"/>
    <property type="molecule type" value="Genomic_DNA"/>
</dbReference>
<dbReference type="GeneID" id="97985790"/>
<evidence type="ECO:0000313" key="1">
    <source>
        <dbReference type="EMBL" id="RGE65210.1"/>
    </source>
</evidence>
<protein>
    <submittedName>
        <fullName evidence="1">Uncharacterized protein</fullName>
    </submittedName>
</protein>
<dbReference type="GeneID" id="86054439"/>
<dbReference type="EMBL" id="QVLU01000004">
    <property type="protein sequence ID" value="RGE72981.1"/>
    <property type="molecule type" value="Genomic_DNA"/>
</dbReference>
<dbReference type="Proteomes" id="UP000261166">
    <property type="component" value="Unassembled WGS sequence"/>
</dbReference>